<feature type="non-terminal residue" evidence="2">
    <location>
        <position position="257"/>
    </location>
</feature>
<dbReference type="GO" id="GO:0016279">
    <property type="term" value="F:protein-lysine N-methyltransferase activity"/>
    <property type="evidence" value="ECO:0007669"/>
    <property type="project" value="TreeGrafter"/>
</dbReference>
<evidence type="ECO:0000259" key="1">
    <source>
        <dbReference type="PROSITE" id="PS50280"/>
    </source>
</evidence>
<reference evidence="2" key="1">
    <citation type="submission" date="2018-05" db="EMBL/GenBank/DDBJ databases">
        <authorList>
            <person name="Lanie J.A."/>
            <person name="Ng W.-L."/>
            <person name="Kazmierczak K.M."/>
            <person name="Andrzejewski T.M."/>
            <person name="Davidsen T.M."/>
            <person name="Wayne K.J."/>
            <person name="Tettelin H."/>
            <person name="Glass J.I."/>
            <person name="Rusch D."/>
            <person name="Podicherti R."/>
            <person name="Tsui H.-C.T."/>
            <person name="Winkler M.E."/>
        </authorList>
    </citation>
    <scope>NUCLEOTIDE SEQUENCE</scope>
</reference>
<dbReference type="PANTHER" id="PTHR13271:SF137">
    <property type="entry name" value="SET DOMAIN-CONTAINING PROTEIN"/>
    <property type="match status" value="1"/>
</dbReference>
<accession>A0A382WCW3</accession>
<organism evidence="2">
    <name type="scientific">marine metagenome</name>
    <dbReference type="NCBI Taxonomy" id="408172"/>
    <lineage>
        <taxon>unclassified sequences</taxon>
        <taxon>metagenomes</taxon>
        <taxon>ecological metagenomes</taxon>
    </lineage>
</organism>
<dbReference type="PROSITE" id="PS50280">
    <property type="entry name" value="SET"/>
    <property type="match status" value="1"/>
</dbReference>
<dbReference type="PANTHER" id="PTHR13271">
    <property type="entry name" value="UNCHARACTERIZED PUTATIVE METHYLTRANSFERASE"/>
    <property type="match status" value="1"/>
</dbReference>
<dbReference type="InterPro" id="IPR001214">
    <property type="entry name" value="SET_dom"/>
</dbReference>
<dbReference type="SUPFAM" id="SSF82199">
    <property type="entry name" value="SET domain"/>
    <property type="match status" value="1"/>
</dbReference>
<protein>
    <recommendedName>
        <fullName evidence="1">SET domain-containing protein</fullName>
    </recommendedName>
</protein>
<dbReference type="EMBL" id="UINC01158890">
    <property type="protein sequence ID" value="SVD56677.1"/>
    <property type="molecule type" value="Genomic_DNA"/>
</dbReference>
<name>A0A382WCW3_9ZZZZ</name>
<sequence>MTTNNIFDKMANWIRKNNGFVSPSIKVVSSNIDDITSRSIYTINDIKKNESLMRIPLKCKIHPNLVYDIPNIDKWIQNDSKNMIKTQLFYRIVISLIYEKSLGKKSFYYPFIRTLPKSTDLKNHVIFNNTPKNMSDWKKCSSSFADDVQTTFDAYENLLDFISTQNKEFTIIDLEKFGNVENILKTLVKWAYVIFITRGWYIHGCVPYMDLFNHKSNSQMIAQYHETNNIGFEGQSQCITYKSYEIGEEIFINYSIY</sequence>
<dbReference type="Gene3D" id="3.90.1410.10">
    <property type="entry name" value="set domain protein methyltransferase, domain 1"/>
    <property type="match status" value="1"/>
</dbReference>
<dbReference type="InterPro" id="IPR046341">
    <property type="entry name" value="SET_dom_sf"/>
</dbReference>
<dbReference type="AlphaFoldDB" id="A0A382WCW3"/>
<proteinExistence type="predicted"/>
<feature type="domain" description="SET" evidence="1">
    <location>
        <begin position="23"/>
        <end position="255"/>
    </location>
</feature>
<dbReference type="InterPro" id="IPR050600">
    <property type="entry name" value="SETD3_SETD6_MTase"/>
</dbReference>
<evidence type="ECO:0000313" key="2">
    <source>
        <dbReference type="EMBL" id="SVD56677.1"/>
    </source>
</evidence>
<dbReference type="CDD" id="cd10527">
    <property type="entry name" value="SET_LSMT"/>
    <property type="match status" value="1"/>
</dbReference>
<gene>
    <name evidence="2" type="ORF">METZ01_LOCUS409531</name>
</gene>